<sequence length="207" mass="23051">MRIGDAEREAALSELQNHMAAGRLSPAEYNERMDKAFAARTETDLSALFYDLPGHGQPPVGQSPTPGYPDPYGLNQAYPAEPPAVPHWGDDSDEVAKAPVRPWFAQWWVLLIALFVSGAADGRLWFLVPMAAIWIWVIWPSMNNTRKPRQIASTPPRPLTYAERDEVILALHASGEVAAIKRYRELTGADLYTATMTVRALNRELGR</sequence>
<protein>
    <recommendedName>
        <fullName evidence="2">DUF1707 domain-containing protein</fullName>
    </recommendedName>
</protein>
<feature type="transmembrane region" description="Helical" evidence="1">
    <location>
        <begin position="126"/>
        <end position="142"/>
    </location>
</feature>
<dbReference type="AlphaFoldDB" id="A0A1M6EID0"/>
<feature type="domain" description="DUF1707" evidence="2">
    <location>
        <begin position="1"/>
        <end position="53"/>
    </location>
</feature>
<evidence type="ECO:0000313" key="4">
    <source>
        <dbReference type="Proteomes" id="UP000184512"/>
    </source>
</evidence>
<proteinExistence type="predicted"/>
<gene>
    <name evidence="3" type="ORF">SAMN02745244_01193</name>
</gene>
<evidence type="ECO:0000256" key="1">
    <source>
        <dbReference type="SAM" id="Phobius"/>
    </source>
</evidence>
<name>A0A1M6EID0_9ACTN</name>
<organism evidence="3 4">
    <name type="scientific">Tessaracoccus bendigoensis DSM 12906</name>
    <dbReference type="NCBI Taxonomy" id="1123357"/>
    <lineage>
        <taxon>Bacteria</taxon>
        <taxon>Bacillati</taxon>
        <taxon>Actinomycetota</taxon>
        <taxon>Actinomycetes</taxon>
        <taxon>Propionibacteriales</taxon>
        <taxon>Propionibacteriaceae</taxon>
        <taxon>Tessaracoccus</taxon>
    </lineage>
</organism>
<evidence type="ECO:0000259" key="2">
    <source>
        <dbReference type="Pfam" id="PF08044"/>
    </source>
</evidence>
<keyword evidence="1" id="KW-0472">Membrane</keyword>
<reference evidence="3 4" key="1">
    <citation type="submission" date="2016-11" db="EMBL/GenBank/DDBJ databases">
        <authorList>
            <person name="Jaros S."/>
            <person name="Januszkiewicz K."/>
            <person name="Wedrychowicz H."/>
        </authorList>
    </citation>
    <scope>NUCLEOTIDE SEQUENCE [LARGE SCALE GENOMIC DNA]</scope>
    <source>
        <strain evidence="3 4">DSM 12906</strain>
    </source>
</reference>
<evidence type="ECO:0000313" key="3">
    <source>
        <dbReference type="EMBL" id="SHI85028.1"/>
    </source>
</evidence>
<dbReference type="Proteomes" id="UP000184512">
    <property type="component" value="Unassembled WGS sequence"/>
</dbReference>
<feature type="transmembrane region" description="Helical" evidence="1">
    <location>
        <begin position="103"/>
        <end position="120"/>
    </location>
</feature>
<dbReference type="Pfam" id="PF08044">
    <property type="entry name" value="DUF1707"/>
    <property type="match status" value="1"/>
</dbReference>
<accession>A0A1M6EID0</accession>
<dbReference type="EMBL" id="FQZG01000017">
    <property type="protein sequence ID" value="SHI85028.1"/>
    <property type="molecule type" value="Genomic_DNA"/>
</dbReference>
<dbReference type="InterPro" id="IPR012551">
    <property type="entry name" value="DUF1707_SHOCT-like"/>
</dbReference>
<keyword evidence="1" id="KW-1133">Transmembrane helix</keyword>
<keyword evidence="4" id="KW-1185">Reference proteome</keyword>
<keyword evidence="1" id="KW-0812">Transmembrane</keyword>
<dbReference type="STRING" id="1123357.SAMN02745244_01193"/>